<gene>
    <name evidence="3" type="ORF">FOF44_07055</name>
    <name evidence="2" type="ORF">GCM10007931_08640</name>
</gene>
<dbReference type="RefSeq" id="WP_089124265.1">
    <property type="nucleotide sequence ID" value="NZ_BSPV01000003.1"/>
</dbReference>
<evidence type="ECO:0000313" key="5">
    <source>
        <dbReference type="Proteomes" id="UP001157156"/>
    </source>
</evidence>
<dbReference type="EMBL" id="VMKJ01000010">
    <property type="protein sequence ID" value="TVO37361.1"/>
    <property type="molecule type" value="Genomic_DNA"/>
</dbReference>
<evidence type="ECO:0000313" key="4">
    <source>
        <dbReference type="Proteomes" id="UP000319828"/>
    </source>
</evidence>
<keyword evidence="5" id="KW-1185">Reference proteome</keyword>
<accession>A0A557P9N7</accession>
<evidence type="ECO:0008006" key="6">
    <source>
        <dbReference type="Google" id="ProtNLM"/>
    </source>
</evidence>
<sequence length="70" mass="7255">MNKSKLLLIAVCIAPLTACTVTNAKIDSGSIMGDADRCDNSVSVNDGVFSASSVCYKDGELIQPKGSESD</sequence>
<organism evidence="3 4">
    <name type="scientific">Vibrio algivorus</name>
    <dbReference type="NCBI Taxonomy" id="1667024"/>
    <lineage>
        <taxon>Bacteria</taxon>
        <taxon>Pseudomonadati</taxon>
        <taxon>Pseudomonadota</taxon>
        <taxon>Gammaproteobacteria</taxon>
        <taxon>Vibrionales</taxon>
        <taxon>Vibrionaceae</taxon>
        <taxon>Vibrio</taxon>
    </lineage>
</organism>
<dbReference type="EMBL" id="BSPV01000003">
    <property type="protein sequence ID" value="GLT13890.1"/>
    <property type="molecule type" value="Genomic_DNA"/>
</dbReference>
<dbReference type="Proteomes" id="UP001157156">
    <property type="component" value="Unassembled WGS sequence"/>
</dbReference>
<proteinExistence type="predicted"/>
<dbReference type="AlphaFoldDB" id="A0A557P9N7"/>
<evidence type="ECO:0000256" key="1">
    <source>
        <dbReference type="SAM" id="SignalP"/>
    </source>
</evidence>
<comment type="caution">
    <text evidence="3">The sequence shown here is derived from an EMBL/GenBank/DDBJ whole genome shotgun (WGS) entry which is preliminary data.</text>
</comment>
<reference evidence="2" key="4">
    <citation type="submission" date="2023-01" db="EMBL/GenBank/DDBJ databases">
        <title>Draft genome sequence of Vibrio algivorus strain NBRC 111146.</title>
        <authorList>
            <person name="Sun Q."/>
            <person name="Mori K."/>
        </authorList>
    </citation>
    <scope>NUCLEOTIDE SEQUENCE</scope>
    <source>
        <strain evidence="2">NBRC 111146</strain>
    </source>
</reference>
<keyword evidence="1" id="KW-0732">Signal</keyword>
<feature type="chain" id="PRO_5021755840" description="Lipoprotein" evidence="1">
    <location>
        <begin position="25"/>
        <end position="70"/>
    </location>
</feature>
<reference evidence="5" key="2">
    <citation type="journal article" date="2019" name="Int. J. Syst. Evol. Microbiol.">
        <title>The Global Catalogue of Microorganisms (GCM) 10K type strain sequencing project: providing services to taxonomists for standard genome sequencing and annotation.</title>
        <authorList>
            <consortium name="The Broad Institute Genomics Platform"/>
            <consortium name="The Broad Institute Genome Sequencing Center for Infectious Disease"/>
            <person name="Wu L."/>
            <person name="Ma J."/>
        </authorList>
    </citation>
    <scope>NUCLEOTIDE SEQUENCE [LARGE SCALE GENOMIC DNA]</scope>
    <source>
        <strain evidence="5">NBRC 111146</strain>
    </source>
</reference>
<reference evidence="3 4" key="3">
    <citation type="submission" date="2019-07" db="EMBL/GenBank/DDBJ databases">
        <title>The draft genome sequence of Vibrio algivorus M1486.</title>
        <authorList>
            <person name="Meng X."/>
        </authorList>
    </citation>
    <scope>NUCLEOTIDE SEQUENCE [LARGE SCALE GENOMIC DNA]</scope>
    <source>
        <strain evidence="3 4">M1486</strain>
    </source>
</reference>
<reference evidence="2" key="1">
    <citation type="journal article" date="2014" name="Int. J. Syst. Evol. Microbiol.">
        <title>Complete genome of a new Firmicutes species belonging to the dominant human colonic microbiota ('Ruminococcus bicirculans') reveals two chromosomes and a selective capacity to utilize plant glucans.</title>
        <authorList>
            <consortium name="NISC Comparative Sequencing Program"/>
            <person name="Wegmann U."/>
            <person name="Louis P."/>
            <person name="Goesmann A."/>
            <person name="Henrissat B."/>
            <person name="Duncan S.H."/>
            <person name="Flint H.J."/>
        </authorList>
    </citation>
    <scope>NUCLEOTIDE SEQUENCE</scope>
    <source>
        <strain evidence="2">NBRC 111146</strain>
    </source>
</reference>
<evidence type="ECO:0000313" key="2">
    <source>
        <dbReference type="EMBL" id="GLT13890.1"/>
    </source>
</evidence>
<evidence type="ECO:0000313" key="3">
    <source>
        <dbReference type="EMBL" id="TVO37361.1"/>
    </source>
</evidence>
<feature type="signal peptide" evidence="1">
    <location>
        <begin position="1"/>
        <end position="24"/>
    </location>
</feature>
<name>A0A557P9N7_9VIBR</name>
<protein>
    <recommendedName>
        <fullName evidence="6">Lipoprotein</fullName>
    </recommendedName>
</protein>
<dbReference type="Proteomes" id="UP000319828">
    <property type="component" value="Unassembled WGS sequence"/>
</dbReference>